<feature type="region of interest" description="Disordered" evidence="1">
    <location>
        <begin position="86"/>
        <end position="114"/>
    </location>
</feature>
<reference evidence="2" key="1">
    <citation type="submission" date="2019-04" db="EMBL/GenBank/DDBJ databases">
        <title>Friends and foes A comparative genomics study of 23 Aspergillus species from section Flavi.</title>
        <authorList>
            <consortium name="DOE Joint Genome Institute"/>
            <person name="Kjaerbolling I."/>
            <person name="Vesth T."/>
            <person name="Frisvad J.C."/>
            <person name="Nybo J.L."/>
            <person name="Theobald S."/>
            <person name="Kildgaard S."/>
            <person name="Isbrandt T."/>
            <person name="Kuo A."/>
            <person name="Sato A."/>
            <person name="Lyhne E.K."/>
            <person name="Kogle M.E."/>
            <person name="Wiebenga A."/>
            <person name="Kun R.S."/>
            <person name="Lubbers R.J."/>
            <person name="Makela M.R."/>
            <person name="Barry K."/>
            <person name="Chovatia M."/>
            <person name="Clum A."/>
            <person name="Daum C."/>
            <person name="Haridas S."/>
            <person name="He G."/>
            <person name="LaButti K."/>
            <person name="Lipzen A."/>
            <person name="Mondo S."/>
            <person name="Riley R."/>
            <person name="Salamov A."/>
            <person name="Simmons B.A."/>
            <person name="Magnuson J.K."/>
            <person name="Henrissat B."/>
            <person name="Mortensen U.H."/>
            <person name="Larsen T.O."/>
            <person name="Devries R.P."/>
            <person name="Grigoriev I.V."/>
            <person name="Machida M."/>
            <person name="Baker S.E."/>
            <person name="Andersen M.R."/>
        </authorList>
    </citation>
    <scope>NUCLEOTIDE SEQUENCE [LARGE SCALE GENOMIC DNA]</scope>
    <source>
        <strain evidence="2">CBS 121.62</strain>
    </source>
</reference>
<name>A0A5N6H091_ASPFL</name>
<accession>A0A5N6H091</accession>
<dbReference type="Proteomes" id="UP000325434">
    <property type="component" value="Unassembled WGS sequence"/>
</dbReference>
<evidence type="ECO:0000313" key="2">
    <source>
        <dbReference type="EMBL" id="KAB8247936.1"/>
    </source>
</evidence>
<gene>
    <name evidence="2" type="ORF">BDV35DRAFT_179906</name>
</gene>
<evidence type="ECO:0000256" key="1">
    <source>
        <dbReference type="SAM" id="MobiDB-lite"/>
    </source>
</evidence>
<sequence>MAIYWNKLMLTIYIYLSLLFLSTKDIYVCFDTLTFTTDSKLQLQTSTFTVSITYDTVIYQSTSGQNHPVYLAVSRARESVFDCSPASAIGQQPRHSPSNQATLNGGRFEEPSMR</sequence>
<proteinExistence type="predicted"/>
<dbReference type="EMBL" id="ML734584">
    <property type="protein sequence ID" value="KAB8247936.1"/>
    <property type="molecule type" value="Genomic_DNA"/>
</dbReference>
<protein>
    <submittedName>
        <fullName evidence="2">Uncharacterized protein</fullName>
    </submittedName>
</protein>
<dbReference type="AlphaFoldDB" id="A0A5N6H091"/>
<feature type="compositionally biased region" description="Polar residues" evidence="1">
    <location>
        <begin position="89"/>
        <end position="103"/>
    </location>
</feature>
<organism evidence="2">
    <name type="scientific">Aspergillus flavus</name>
    <dbReference type="NCBI Taxonomy" id="5059"/>
    <lineage>
        <taxon>Eukaryota</taxon>
        <taxon>Fungi</taxon>
        <taxon>Dikarya</taxon>
        <taxon>Ascomycota</taxon>
        <taxon>Pezizomycotina</taxon>
        <taxon>Eurotiomycetes</taxon>
        <taxon>Eurotiomycetidae</taxon>
        <taxon>Eurotiales</taxon>
        <taxon>Aspergillaceae</taxon>
        <taxon>Aspergillus</taxon>
        <taxon>Aspergillus subgen. Circumdati</taxon>
    </lineage>
</organism>